<keyword evidence="2" id="KW-1185">Reference proteome</keyword>
<evidence type="ECO:0000313" key="1">
    <source>
        <dbReference type="EMBL" id="KAK7431838.1"/>
    </source>
</evidence>
<comment type="caution">
    <text evidence="1">The sequence shown here is derived from an EMBL/GenBank/DDBJ whole genome shotgun (WGS) entry which is preliminary data.</text>
</comment>
<reference evidence="1 2" key="1">
    <citation type="journal article" date="2025" name="Microbiol. Resour. Announc.">
        <title>Draft genome sequences for Neonectria magnoliae and Neonectria punicea, canker pathogens of Liriodendron tulipifera and Acer saccharum in West Virginia.</title>
        <authorList>
            <person name="Petronek H.M."/>
            <person name="Kasson M.T."/>
            <person name="Metheny A.M."/>
            <person name="Stauder C.M."/>
            <person name="Lovett B."/>
            <person name="Lynch S.C."/>
            <person name="Garnas J.R."/>
            <person name="Kasson L.R."/>
            <person name="Stajich J.E."/>
        </authorList>
    </citation>
    <scope>NUCLEOTIDE SEQUENCE [LARGE SCALE GENOMIC DNA]</scope>
    <source>
        <strain evidence="1 2">NRRL 64651</strain>
    </source>
</reference>
<organism evidence="1 2">
    <name type="scientific">Neonectria magnoliae</name>
    <dbReference type="NCBI Taxonomy" id="2732573"/>
    <lineage>
        <taxon>Eukaryota</taxon>
        <taxon>Fungi</taxon>
        <taxon>Dikarya</taxon>
        <taxon>Ascomycota</taxon>
        <taxon>Pezizomycotina</taxon>
        <taxon>Sordariomycetes</taxon>
        <taxon>Hypocreomycetidae</taxon>
        <taxon>Hypocreales</taxon>
        <taxon>Nectriaceae</taxon>
        <taxon>Neonectria</taxon>
    </lineage>
</organism>
<accession>A0ABR1IG47</accession>
<evidence type="ECO:0000313" key="2">
    <source>
        <dbReference type="Proteomes" id="UP001498421"/>
    </source>
</evidence>
<dbReference type="Proteomes" id="UP001498421">
    <property type="component" value="Unassembled WGS sequence"/>
</dbReference>
<sequence length="137" mass="15983">MCVDYHYQFCIKVSNARKFPPPTEHNKCEVHRQLAAEIRRGSRQAERDLRRHEKTARQEIVRIHYGDVMDDRTCITDPENPIVNGPGPEQVYVATSFLTPSELDTDPLSSYYKRCDGSYKNAYGQRLQYDGKVPRYK</sequence>
<evidence type="ECO:0008006" key="3">
    <source>
        <dbReference type="Google" id="ProtNLM"/>
    </source>
</evidence>
<gene>
    <name evidence="1" type="ORF">QQZ08_001456</name>
</gene>
<dbReference type="EMBL" id="JAZAVK010000008">
    <property type="protein sequence ID" value="KAK7431838.1"/>
    <property type="molecule type" value="Genomic_DNA"/>
</dbReference>
<name>A0ABR1IG47_9HYPO</name>
<protein>
    <recommendedName>
        <fullName evidence="3">Helitron helicase</fullName>
    </recommendedName>
</protein>
<proteinExistence type="predicted"/>